<feature type="signal peptide" evidence="1">
    <location>
        <begin position="1"/>
        <end position="18"/>
    </location>
</feature>
<accession>A0A218Z749</accession>
<keyword evidence="1" id="KW-0732">Signal</keyword>
<evidence type="ECO:0000256" key="1">
    <source>
        <dbReference type="SAM" id="SignalP"/>
    </source>
</evidence>
<proteinExistence type="predicted"/>
<sequence length="274" mass="30454">MKLTQFFLALGLSALVNASCPLETEGLPKKDSNGQPTCDGYAWQIKDFCKGEGFPYWDGPFIIRKDDVGEIVKCGTELPPNDGPQWWGPQSIAHREAGGREQGLVRAGTVNFLRFLLLSKTPQLRYTAHVTVALLVKRPRRRDAYLRSSQPGPIDQVTARDCVLCSRTWVIADVGADFPPCPRSELCRQSPLRPLLQMAVSGIRLRGDEQHQRGIPKAAVGMTPASSARVSRSEAAIRSTMSYGVRDRVHDRRVATRRPWLQPQPDVSARRGLI</sequence>
<name>A0A218Z749_9HELO</name>
<evidence type="ECO:0000313" key="3">
    <source>
        <dbReference type="Proteomes" id="UP000242519"/>
    </source>
</evidence>
<dbReference type="InParanoid" id="A0A218Z749"/>
<feature type="chain" id="PRO_5012939750" evidence="1">
    <location>
        <begin position="19"/>
        <end position="274"/>
    </location>
</feature>
<reference evidence="2 3" key="1">
    <citation type="submission" date="2017-04" db="EMBL/GenBank/DDBJ databases">
        <title>Draft genome sequence of Marssonina coronaria NL1: causal agent of apple blotch.</title>
        <authorList>
            <person name="Cheng Q."/>
        </authorList>
    </citation>
    <scope>NUCLEOTIDE SEQUENCE [LARGE SCALE GENOMIC DNA]</scope>
    <source>
        <strain evidence="2 3">NL1</strain>
    </source>
</reference>
<comment type="caution">
    <text evidence="2">The sequence shown here is derived from an EMBL/GenBank/DDBJ whole genome shotgun (WGS) entry which is preliminary data.</text>
</comment>
<dbReference type="EMBL" id="MZNU01000176">
    <property type="protein sequence ID" value="OWP03440.1"/>
    <property type="molecule type" value="Genomic_DNA"/>
</dbReference>
<dbReference type="AlphaFoldDB" id="A0A218Z749"/>
<dbReference type="Proteomes" id="UP000242519">
    <property type="component" value="Unassembled WGS sequence"/>
</dbReference>
<gene>
    <name evidence="2" type="ORF">B2J93_7458</name>
</gene>
<evidence type="ECO:0000313" key="2">
    <source>
        <dbReference type="EMBL" id="OWP03440.1"/>
    </source>
</evidence>
<protein>
    <submittedName>
        <fullName evidence="2">Uncharacterized protein</fullName>
    </submittedName>
</protein>
<organism evidence="2 3">
    <name type="scientific">Diplocarpon coronariae</name>
    <dbReference type="NCBI Taxonomy" id="2795749"/>
    <lineage>
        <taxon>Eukaryota</taxon>
        <taxon>Fungi</taxon>
        <taxon>Dikarya</taxon>
        <taxon>Ascomycota</taxon>
        <taxon>Pezizomycotina</taxon>
        <taxon>Leotiomycetes</taxon>
        <taxon>Helotiales</taxon>
        <taxon>Drepanopezizaceae</taxon>
        <taxon>Diplocarpon</taxon>
    </lineage>
</organism>
<keyword evidence="3" id="KW-1185">Reference proteome</keyword>